<accession>A0A1Y0VSR3</accession>
<evidence type="ECO:0000313" key="2">
    <source>
        <dbReference type="Proteomes" id="UP000196118"/>
    </source>
</evidence>
<protein>
    <submittedName>
        <fullName evidence="1">Uncharacterized protein</fullName>
    </submittedName>
</protein>
<organism evidence="1 2">
    <name type="scientific">Pediococcus pentosaceus</name>
    <dbReference type="NCBI Taxonomy" id="1255"/>
    <lineage>
        <taxon>Bacteria</taxon>
        <taxon>Bacillati</taxon>
        <taxon>Bacillota</taxon>
        <taxon>Bacilli</taxon>
        <taxon>Lactobacillales</taxon>
        <taxon>Lactobacillaceae</taxon>
        <taxon>Pediococcus</taxon>
    </lineage>
</organism>
<dbReference type="AlphaFoldDB" id="A0A1Y0VSR3"/>
<name>A0A1Y0VSR3_PEDPE</name>
<dbReference type="RefSeq" id="WP_094104442.1">
    <property type="nucleotide sequence ID" value="NZ_CP085178.1"/>
</dbReference>
<dbReference type="Proteomes" id="UP000196118">
    <property type="component" value="Chromosome"/>
</dbReference>
<dbReference type="EMBL" id="CP021474">
    <property type="protein sequence ID" value="ARW19683.1"/>
    <property type="molecule type" value="Genomic_DNA"/>
</dbReference>
<reference evidence="1 2" key="1">
    <citation type="submission" date="2017-05" db="EMBL/GenBank/DDBJ databases">
        <title>Genome sequence of Pediococcus pentosaceus strain SRCM100892.</title>
        <authorList>
            <person name="Cho S.H."/>
        </authorList>
    </citation>
    <scope>NUCLEOTIDE SEQUENCE [LARGE SCALE GENOMIC DNA]</scope>
    <source>
        <strain evidence="1 2">SRCM100892</strain>
    </source>
</reference>
<sequence length="68" mass="7954">MNNLTAKINFEINKYIDELLSDKTKTFAQVKNELAQERFLHGIGFESILLEELQNRVTERALDRKISD</sequence>
<proteinExistence type="predicted"/>
<evidence type="ECO:0000313" key="1">
    <source>
        <dbReference type="EMBL" id="ARW19683.1"/>
    </source>
</evidence>
<gene>
    <name evidence="1" type="ORF">S100892_01110</name>
</gene>